<organism evidence="3 4">
    <name type="scientific">Colletotrichum tanaceti</name>
    <dbReference type="NCBI Taxonomy" id="1306861"/>
    <lineage>
        <taxon>Eukaryota</taxon>
        <taxon>Fungi</taxon>
        <taxon>Dikarya</taxon>
        <taxon>Ascomycota</taxon>
        <taxon>Pezizomycotina</taxon>
        <taxon>Sordariomycetes</taxon>
        <taxon>Hypocreomycetidae</taxon>
        <taxon>Glomerellales</taxon>
        <taxon>Glomerellaceae</taxon>
        <taxon>Colletotrichum</taxon>
        <taxon>Colletotrichum destructivum species complex</taxon>
    </lineage>
</organism>
<evidence type="ECO:0000256" key="1">
    <source>
        <dbReference type="PROSITE-ProRule" id="PRU00024"/>
    </source>
</evidence>
<dbReference type="GO" id="GO:0008270">
    <property type="term" value="F:zinc ion binding"/>
    <property type="evidence" value="ECO:0007669"/>
    <property type="project" value="UniProtKB-KW"/>
</dbReference>
<keyword evidence="1" id="KW-0862">Zinc</keyword>
<dbReference type="PROSITE" id="PS50119">
    <property type="entry name" value="ZF_BBOX"/>
    <property type="match status" value="1"/>
</dbReference>
<dbReference type="InterPro" id="IPR000315">
    <property type="entry name" value="Znf_B-box"/>
</dbReference>
<keyword evidence="1" id="KW-0863">Zinc-finger</keyword>
<dbReference type="Proteomes" id="UP000310108">
    <property type="component" value="Unassembled WGS sequence"/>
</dbReference>
<comment type="caution">
    <text evidence="3">The sequence shown here is derived from an EMBL/GenBank/DDBJ whole genome shotgun (WGS) entry which is preliminary data.</text>
</comment>
<dbReference type="OrthoDB" id="10250354at2759"/>
<accession>A0A4U6XSK6</accession>
<gene>
    <name evidence="3" type="ORF">CTA1_8667</name>
</gene>
<keyword evidence="4" id="KW-1185">Reference proteome</keyword>
<reference evidence="3 4" key="1">
    <citation type="journal article" date="2019" name="PLoS ONE">
        <title>Comparative genome analysis indicates high evolutionary potential of pathogenicity genes in Colletotrichum tanaceti.</title>
        <authorList>
            <person name="Lelwala R.V."/>
            <person name="Korhonen P.K."/>
            <person name="Young N.D."/>
            <person name="Scott J.B."/>
            <person name="Ades P.A."/>
            <person name="Gasser R.B."/>
            <person name="Taylor P.W.J."/>
        </authorList>
    </citation>
    <scope>NUCLEOTIDE SEQUENCE [LARGE SCALE GENOMIC DNA]</scope>
    <source>
        <strain evidence="3">BRIP57314</strain>
    </source>
</reference>
<dbReference type="AlphaFoldDB" id="A0A4U6XSK6"/>
<evidence type="ECO:0000313" key="4">
    <source>
        <dbReference type="Proteomes" id="UP000310108"/>
    </source>
</evidence>
<sequence>MKNPLTTDYNGDLGLIKTAAGDEIEKVYRTLEGKYRAEDEEERLQKMCHDDVFSGFGRIYQPLARGAYDLLSRAPKHANYAKDHANARTAWFRHRKWTNWEAAADKTAALGDGSSPENKNLNYAQKLMAKMRDPKAIRETITVNSAARSGWHEEAYGLAEEHPDDNVPHNAPEITYTVHTGAVVNGEADPGSFAKTTCQHREYSAGSHSLKHPACARKDHHWQGWWPNLGVFVPSACHSCRLLASSFYCSSCNDTVCLACRLTGA</sequence>
<feature type="domain" description="B box-type" evidence="2">
    <location>
        <begin position="237"/>
        <end position="265"/>
    </location>
</feature>
<evidence type="ECO:0000259" key="2">
    <source>
        <dbReference type="PROSITE" id="PS50119"/>
    </source>
</evidence>
<name>A0A4U6XSK6_9PEZI</name>
<keyword evidence="1" id="KW-0479">Metal-binding</keyword>
<evidence type="ECO:0000313" key="3">
    <source>
        <dbReference type="EMBL" id="TKW58880.1"/>
    </source>
</evidence>
<dbReference type="EMBL" id="PJEX01000018">
    <property type="protein sequence ID" value="TKW58880.1"/>
    <property type="molecule type" value="Genomic_DNA"/>
</dbReference>
<proteinExistence type="predicted"/>
<protein>
    <recommendedName>
        <fullName evidence="2">B box-type domain-containing protein</fullName>
    </recommendedName>
</protein>